<dbReference type="Gene3D" id="3.40.50.1010">
    <property type="entry name" value="5'-nuclease"/>
    <property type="match status" value="1"/>
</dbReference>
<dbReference type="InterPro" id="IPR029060">
    <property type="entry name" value="PIN-like_dom_sf"/>
</dbReference>
<evidence type="ECO:0000256" key="1">
    <source>
        <dbReference type="ARBA" id="ARBA00022722"/>
    </source>
</evidence>
<dbReference type="GO" id="GO:0033567">
    <property type="term" value="P:DNA replication, Okazaki fragment processing"/>
    <property type="evidence" value="ECO:0007669"/>
    <property type="project" value="InterPro"/>
</dbReference>
<comment type="caution">
    <text evidence="4">The sequence shown here is derived from an EMBL/GenBank/DDBJ whole genome shotgun (WGS) entry which is preliminary data.</text>
</comment>
<dbReference type="InterPro" id="IPR020046">
    <property type="entry name" value="5-3_exonucl_a-hlix_arch_N"/>
</dbReference>
<keyword evidence="1" id="KW-0540">Nuclease</keyword>
<dbReference type="CDD" id="cd09859">
    <property type="entry name" value="PIN_53EXO"/>
    <property type="match status" value="1"/>
</dbReference>
<evidence type="ECO:0000313" key="4">
    <source>
        <dbReference type="EMBL" id="KAJ3616193.1"/>
    </source>
</evidence>
<protein>
    <recommendedName>
        <fullName evidence="3">5'-3' exonuclease domain-containing protein</fullName>
    </recommendedName>
</protein>
<dbReference type="GO" id="GO:0017108">
    <property type="term" value="F:5'-flap endonuclease activity"/>
    <property type="evidence" value="ECO:0007669"/>
    <property type="project" value="InterPro"/>
</dbReference>
<dbReference type="GO" id="GO:0003677">
    <property type="term" value="F:DNA binding"/>
    <property type="evidence" value="ECO:0007669"/>
    <property type="project" value="InterPro"/>
</dbReference>
<dbReference type="GO" id="GO:0008409">
    <property type="term" value="F:5'-3' exonuclease activity"/>
    <property type="evidence" value="ECO:0007669"/>
    <property type="project" value="InterPro"/>
</dbReference>
<reference evidence="4" key="1">
    <citation type="journal article" date="2023" name="G3 (Bethesda)">
        <title>Whole genome assemblies of Zophobas morio and Tenebrio molitor.</title>
        <authorList>
            <person name="Kaur S."/>
            <person name="Stinson S.A."/>
            <person name="diCenzo G.C."/>
        </authorList>
    </citation>
    <scope>NUCLEOTIDE SEQUENCE</scope>
    <source>
        <strain evidence="4">QUZm001</strain>
    </source>
</reference>
<dbReference type="InterPro" id="IPR038969">
    <property type="entry name" value="FEN"/>
</dbReference>
<gene>
    <name evidence="4" type="ORF">Zmor_012004</name>
</gene>
<organism evidence="4 5">
    <name type="scientific">Zophobas morio</name>
    <dbReference type="NCBI Taxonomy" id="2755281"/>
    <lineage>
        <taxon>Eukaryota</taxon>
        <taxon>Metazoa</taxon>
        <taxon>Ecdysozoa</taxon>
        <taxon>Arthropoda</taxon>
        <taxon>Hexapoda</taxon>
        <taxon>Insecta</taxon>
        <taxon>Pterygota</taxon>
        <taxon>Neoptera</taxon>
        <taxon>Endopterygota</taxon>
        <taxon>Coleoptera</taxon>
        <taxon>Polyphaga</taxon>
        <taxon>Cucujiformia</taxon>
        <taxon>Tenebrionidae</taxon>
        <taxon>Zophobas</taxon>
    </lineage>
</organism>
<dbReference type="EMBL" id="JALNTZ010003706">
    <property type="protein sequence ID" value="KAJ3616193.1"/>
    <property type="molecule type" value="Genomic_DNA"/>
</dbReference>
<accession>A0AA38HIC5</accession>
<proteinExistence type="predicted"/>
<keyword evidence="2" id="KW-0378">Hydrolase</keyword>
<dbReference type="SUPFAM" id="SSF88723">
    <property type="entry name" value="PIN domain-like"/>
    <property type="match status" value="1"/>
</dbReference>
<keyword evidence="5" id="KW-1185">Reference proteome</keyword>
<dbReference type="PANTHER" id="PTHR42646:SF2">
    <property type="entry name" value="5'-3' EXONUCLEASE FAMILY PROTEIN"/>
    <property type="match status" value="1"/>
</dbReference>
<dbReference type="InterPro" id="IPR002421">
    <property type="entry name" value="5-3_exonuclease"/>
</dbReference>
<dbReference type="Proteomes" id="UP001168821">
    <property type="component" value="Unassembled WGS sequence"/>
</dbReference>
<dbReference type="PANTHER" id="PTHR42646">
    <property type="entry name" value="FLAP ENDONUCLEASE XNI"/>
    <property type="match status" value="1"/>
</dbReference>
<evidence type="ECO:0000313" key="5">
    <source>
        <dbReference type="Proteomes" id="UP001168821"/>
    </source>
</evidence>
<sequence>MSSNGQPTNGVFTFANSLLTFLNQNNYFDVRVAFDKGKKTFRHQIYSEYKAGRSKTPDELIAQLPLVREFMDATGIGYLELDDYEADDIVGSFAIKAVEEGFKVDILSSDKDL</sequence>
<evidence type="ECO:0000259" key="3">
    <source>
        <dbReference type="SMART" id="SM00475"/>
    </source>
</evidence>
<name>A0AA38HIC5_9CUCU</name>
<dbReference type="Pfam" id="PF02739">
    <property type="entry name" value="5_3_exonuc_N"/>
    <property type="match status" value="1"/>
</dbReference>
<dbReference type="AlphaFoldDB" id="A0AA38HIC5"/>
<dbReference type="SMART" id="SM00475">
    <property type="entry name" value="53EXOc"/>
    <property type="match status" value="1"/>
</dbReference>
<feature type="domain" description="5'-3' exonuclease" evidence="3">
    <location>
        <begin position="1"/>
        <end position="113"/>
    </location>
</feature>
<evidence type="ECO:0000256" key="2">
    <source>
        <dbReference type="ARBA" id="ARBA00022801"/>
    </source>
</evidence>